<evidence type="ECO:0000256" key="2">
    <source>
        <dbReference type="ARBA" id="ARBA00023002"/>
    </source>
</evidence>
<evidence type="ECO:0000313" key="3">
    <source>
        <dbReference type="EMBL" id="KAH6892911.1"/>
    </source>
</evidence>
<dbReference type="PRINTS" id="PR00081">
    <property type="entry name" value="GDHRDH"/>
</dbReference>
<protein>
    <submittedName>
        <fullName evidence="3">Uncharacterized protein</fullName>
    </submittedName>
</protein>
<dbReference type="Proteomes" id="UP000777438">
    <property type="component" value="Unassembled WGS sequence"/>
</dbReference>
<name>A0A9P8W816_9HYPO</name>
<dbReference type="Gene3D" id="3.40.50.720">
    <property type="entry name" value="NAD(P)-binding Rossmann-like Domain"/>
    <property type="match status" value="1"/>
</dbReference>
<dbReference type="Pfam" id="PF00106">
    <property type="entry name" value="adh_short"/>
    <property type="match status" value="1"/>
</dbReference>
<reference evidence="3 4" key="1">
    <citation type="journal article" date="2021" name="Nat. Commun.">
        <title>Genetic determinants of endophytism in the Arabidopsis root mycobiome.</title>
        <authorList>
            <person name="Mesny F."/>
            <person name="Miyauchi S."/>
            <person name="Thiergart T."/>
            <person name="Pickel B."/>
            <person name="Atanasova L."/>
            <person name="Karlsson M."/>
            <person name="Huettel B."/>
            <person name="Barry K.W."/>
            <person name="Haridas S."/>
            <person name="Chen C."/>
            <person name="Bauer D."/>
            <person name="Andreopoulos W."/>
            <person name="Pangilinan J."/>
            <person name="LaButti K."/>
            <person name="Riley R."/>
            <person name="Lipzen A."/>
            <person name="Clum A."/>
            <person name="Drula E."/>
            <person name="Henrissat B."/>
            <person name="Kohler A."/>
            <person name="Grigoriev I.V."/>
            <person name="Martin F.M."/>
            <person name="Hacquard S."/>
        </authorList>
    </citation>
    <scope>NUCLEOTIDE SEQUENCE [LARGE SCALE GENOMIC DNA]</scope>
    <source>
        <strain evidence="3 4">MPI-CAGE-CH-0241</strain>
    </source>
</reference>
<keyword evidence="2" id="KW-0560">Oxidoreductase</keyword>
<dbReference type="GO" id="GO:0016491">
    <property type="term" value="F:oxidoreductase activity"/>
    <property type="evidence" value="ECO:0007669"/>
    <property type="project" value="UniProtKB-KW"/>
</dbReference>
<keyword evidence="4" id="KW-1185">Reference proteome</keyword>
<accession>A0A9P8W816</accession>
<evidence type="ECO:0000313" key="4">
    <source>
        <dbReference type="Proteomes" id="UP000777438"/>
    </source>
</evidence>
<dbReference type="EMBL" id="JAGPYM010000006">
    <property type="protein sequence ID" value="KAH6892911.1"/>
    <property type="molecule type" value="Genomic_DNA"/>
</dbReference>
<dbReference type="OrthoDB" id="1274115at2759"/>
<proteinExistence type="inferred from homology"/>
<dbReference type="PANTHER" id="PTHR43976:SF16">
    <property type="entry name" value="SHORT-CHAIN DEHYDROGENASE_REDUCTASE FAMILY PROTEIN"/>
    <property type="match status" value="1"/>
</dbReference>
<dbReference type="InterPro" id="IPR002347">
    <property type="entry name" value="SDR_fam"/>
</dbReference>
<dbReference type="InterPro" id="IPR036291">
    <property type="entry name" value="NAD(P)-bd_dom_sf"/>
</dbReference>
<comment type="caution">
    <text evidence="3">The sequence shown here is derived from an EMBL/GenBank/DDBJ whole genome shotgun (WGS) entry which is preliminary data.</text>
</comment>
<dbReference type="InterPro" id="IPR051911">
    <property type="entry name" value="SDR_oxidoreductase"/>
</dbReference>
<evidence type="ECO:0000256" key="1">
    <source>
        <dbReference type="ARBA" id="ARBA00006484"/>
    </source>
</evidence>
<dbReference type="CDD" id="cd05374">
    <property type="entry name" value="17beta-HSD-like_SDR_c"/>
    <property type="match status" value="1"/>
</dbReference>
<gene>
    <name evidence="3" type="ORF">B0T10DRAFT_509333</name>
</gene>
<dbReference type="PANTHER" id="PTHR43976">
    <property type="entry name" value="SHORT CHAIN DEHYDROGENASE"/>
    <property type="match status" value="1"/>
</dbReference>
<dbReference type="SUPFAM" id="SSF51735">
    <property type="entry name" value="NAD(P)-binding Rossmann-fold domains"/>
    <property type="match status" value="1"/>
</dbReference>
<comment type="similarity">
    <text evidence="1">Belongs to the short-chain dehydrogenases/reductases (SDR) family.</text>
</comment>
<dbReference type="AlphaFoldDB" id="A0A9P8W816"/>
<sequence>MELNNPPKTWLITGASSGLGLEMALSALRAGHRVIGTGRNIQNAALTHPEFENLGGKWLQLDISQPKAEEILKQLVTREEHQVPVHWVLVNNAGNTLLGTVEDMSHGQISGYLETNLFGLIRVWRALLPTMRRHRTGTLVTISSIFGFISKPEHMMYSAVKASTESLTESYGELLAPFGIRTMIIEPGGFRTTFPANNTKADGGITEDYQAKIEKWVNIVEAAGQDPTMVNGDPQRFGARILDAVEGRGLFKGIWTANMEGKALRVQLGSDSYALFGKRLSQLNKAYAKMEVVASSTDVDCEGAEVSKGQHWMD</sequence>
<organism evidence="3 4">
    <name type="scientific">Thelonectria olida</name>
    <dbReference type="NCBI Taxonomy" id="1576542"/>
    <lineage>
        <taxon>Eukaryota</taxon>
        <taxon>Fungi</taxon>
        <taxon>Dikarya</taxon>
        <taxon>Ascomycota</taxon>
        <taxon>Pezizomycotina</taxon>
        <taxon>Sordariomycetes</taxon>
        <taxon>Hypocreomycetidae</taxon>
        <taxon>Hypocreales</taxon>
        <taxon>Nectriaceae</taxon>
        <taxon>Thelonectria</taxon>
    </lineage>
</organism>